<dbReference type="AlphaFoldDB" id="A0AAD5VJX7"/>
<gene>
    <name evidence="9" type="ORF">NP233_g9715</name>
</gene>
<sequence length="845" mass="93961">MHNLDDPSQTSIYIPYTPQCDDEPEDKIQQAYLSAYKVAWASCSARLQTEVEELYKPTINVIIEHISTSHEDNFPGAPYPELPLIAVHGSSPLFVDTLLRQLSTHDSPVAVSHLYPSDAPNISTALRSLISNFLDSAVIRKSRLAAYDISLLDTQFTPSDPLLVVLHNFEQFEPGVMQDLLYICSTRIPTLHLTFLAFLSSPASPTSYIHAAYPRSTLTRLRMHPFSVQIGTGALERVLLSTFFDPDFEPDVMLGPSAIEGVVDYYTRHTGSIDALISSIQGVYLKHFLIEPLSILVHPPPTLSTDPAYAPIISLLRSRMRGVDPDTFIDMFTQHASAFRTSARAIRLGFTILRTTTNFLTSKGHRPFPSHSSSTSATKNLMLSTLRGHTSRDVKALTMYVKKLRPDAMHSLLTALYDAYPDGYDSARDQLQLFLTQAGVEDGESEDELDAEEVSTWFSTHLTLLLKPLDQNPLWDAFYTGSSSFPSDLLNPSPRATLLSALLRPYSFTLPLPPPPALPVAPPSASEQDTEMPPSPTVSDLEARLNTTHLLQPSTAGSRNETPSKQYMDSGKLINIYDWYESFKLCLDAQREERIAQAAERESRKGRRKGRGKSRKKSQSPKKKLTIAKAKGKGKAKALEDENEEQDVEMDVDVEVAVVEEPDEGSWQREVQARFMRALHELDYLGFIKHTGRRVEHVARAVFDVGDGDDQGEEEEEEGRQLAIWHNFIPPASKTVILCIPGSTFNDFDAKLQSAEAFSLKCLKEHATNTCSRVFSPTVTQRLGCKVVKGWESTSCSSSSALVYTDKEGDPHMQNPAKNVVDHQASPNPDTTPRPIKRFAEGKAL</sequence>
<keyword evidence="5" id="KW-0539">Nucleus</keyword>
<dbReference type="Pfam" id="PF07034">
    <property type="entry name" value="ORC3_N"/>
    <property type="match status" value="1"/>
</dbReference>
<reference evidence="9" key="1">
    <citation type="submission" date="2022-07" db="EMBL/GenBank/DDBJ databases">
        <title>Genome Sequence of Leucocoprinus birnbaumii.</title>
        <authorList>
            <person name="Buettner E."/>
        </authorList>
    </citation>
    <scope>NUCLEOTIDE SEQUENCE</scope>
    <source>
        <strain evidence="9">VT141</strain>
    </source>
</reference>
<accession>A0AAD5VJX7</accession>
<keyword evidence="4" id="KW-0238">DNA-binding</keyword>
<feature type="domain" description="Origin recognition complex subunit 3 winged helix C-terminal" evidence="8">
    <location>
        <begin position="566"/>
        <end position="703"/>
    </location>
</feature>
<feature type="region of interest" description="Disordered" evidence="6">
    <location>
        <begin position="517"/>
        <end position="540"/>
    </location>
</feature>
<keyword evidence="3" id="KW-0235">DNA replication</keyword>
<dbReference type="GO" id="GO:0005664">
    <property type="term" value="C:nuclear origin of replication recognition complex"/>
    <property type="evidence" value="ECO:0007669"/>
    <property type="project" value="InterPro"/>
</dbReference>
<evidence type="ECO:0000259" key="8">
    <source>
        <dbReference type="Pfam" id="PF18137"/>
    </source>
</evidence>
<dbReference type="GO" id="GO:0031261">
    <property type="term" value="C:DNA replication preinitiation complex"/>
    <property type="evidence" value="ECO:0007669"/>
    <property type="project" value="TreeGrafter"/>
</dbReference>
<dbReference type="GO" id="GO:0006270">
    <property type="term" value="P:DNA replication initiation"/>
    <property type="evidence" value="ECO:0007669"/>
    <property type="project" value="TreeGrafter"/>
</dbReference>
<dbReference type="EMBL" id="JANIEX010000897">
    <property type="protein sequence ID" value="KAJ3562217.1"/>
    <property type="molecule type" value="Genomic_DNA"/>
</dbReference>
<comment type="similarity">
    <text evidence="2">Belongs to the ORC3 family.</text>
</comment>
<dbReference type="CDD" id="cd20704">
    <property type="entry name" value="Orc3"/>
    <property type="match status" value="1"/>
</dbReference>
<evidence type="ECO:0000313" key="10">
    <source>
        <dbReference type="Proteomes" id="UP001213000"/>
    </source>
</evidence>
<dbReference type="InterPro" id="IPR020795">
    <property type="entry name" value="ORC3"/>
</dbReference>
<dbReference type="GO" id="GO:0005656">
    <property type="term" value="C:nuclear pre-replicative complex"/>
    <property type="evidence" value="ECO:0007669"/>
    <property type="project" value="TreeGrafter"/>
</dbReference>
<evidence type="ECO:0000256" key="6">
    <source>
        <dbReference type="SAM" id="MobiDB-lite"/>
    </source>
</evidence>
<evidence type="ECO:0000313" key="9">
    <source>
        <dbReference type="EMBL" id="KAJ3562217.1"/>
    </source>
</evidence>
<evidence type="ECO:0008006" key="11">
    <source>
        <dbReference type="Google" id="ProtNLM"/>
    </source>
</evidence>
<dbReference type="Proteomes" id="UP001213000">
    <property type="component" value="Unassembled WGS sequence"/>
</dbReference>
<feature type="region of interest" description="Disordered" evidence="6">
    <location>
        <begin position="805"/>
        <end position="845"/>
    </location>
</feature>
<dbReference type="InterPro" id="IPR040855">
    <property type="entry name" value="ORC_WH_C"/>
</dbReference>
<evidence type="ECO:0000259" key="7">
    <source>
        <dbReference type="Pfam" id="PF07034"/>
    </source>
</evidence>
<evidence type="ECO:0000256" key="5">
    <source>
        <dbReference type="ARBA" id="ARBA00023242"/>
    </source>
</evidence>
<evidence type="ECO:0000256" key="4">
    <source>
        <dbReference type="ARBA" id="ARBA00023125"/>
    </source>
</evidence>
<dbReference type="InterPro" id="IPR045667">
    <property type="entry name" value="ORC3_N"/>
</dbReference>
<organism evidence="9 10">
    <name type="scientific">Leucocoprinus birnbaumii</name>
    <dbReference type="NCBI Taxonomy" id="56174"/>
    <lineage>
        <taxon>Eukaryota</taxon>
        <taxon>Fungi</taxon>
        <taxon>Dikarya</taxon>
        <taxon>Basidiomycota</taxon>
        <taxon>Agaricomycotina</taxon>
        <taxon>Agaricomycetes</taxon>
        <taxon>Agaricomycetidae</taxon>
        <taxon>Agaricales</taxon>
        <taxon>Agaricineae</taxon>
        <taxon>Agaricaceae</taxon>
        <taxon>Leucocoprinus</taxon>
    </lineage>
</organism>
<keyword evidence="10" id="KW-1185">Reference proteome</keyword>
<proteinExistence type="inferred from homology"/>
<evidence type="ECO:0000256" key="1">
    <source>
        <dbReference type="ARBA" id="ARBA00004123"/>
    </source>
</evidence>
<comment type="caution">
    <text evidence="9">The sequence shown here is derived from an EMBL/GenBank/DDBJ whole genome shotgun (WGS) entry which is preliminary data.</text>
</comment>
<dbReference type="GO" id="GO:0003688">
    <property type="term" value="F:DNA replication origin binding"/>
    <property type="evidence" value="ECO:0007669"/>
    <property type="project" value="TreeGrafter"/>
</dbReference>
<dbReference type="Pfam" id="PF18137">
    <property type="entry name" value="WHD_ORC"/>
    <property type="match status" value="1"/>
</dbReference>
<evidence type="ECO:0000256" key="2">
    <source>
        <dbReference type="ARBA" id="ARBA00010977"/>
    </source>
</evidence>
<feature type="region of interest" description="Disordered" evidence="6">
    <location>
        <begin position="598"/>
        <end position="647"/>
    </location>
</feature>
<protein>
    <recommendedName>
        <fullName evidence="11">Origin recognition complex subunit 3</fullName>
    </recommendedName>
</protein>
<feature type="compositionally biased region" description="Basic residues" evidence="6">
    <location>
        <begin position="604"/>
        <end position="636"/>
    </location>
</feature>
<dbReference type="PANTHER" id="PTHR12748:SF0">
    <property type="entry name" value="ORIGIN RECOGNITION COMPLEX SUBUNIT 3"/>
    <property type="match status" value="1"/>
</dbReference>
<comment type="subcellular location">
    <subcellularLocation>
        <location evidence="1">Nucleus</location>
    </subcellularLocation>
</comment>
<evidence type="ECO:0000256" key="3">
    <source>
        <dbReference type="ARBA" id="ARBA00022705"/>
    </source>
</evidence>
<name>A0AAD5VJX7_9AGAR</name>
<dbReference type="PANTHER" id="PTHR12748">
    <property type="entry name" value="ORIGIN RECOGNITION COMPLEX SUBUNIT 3"/>
    <property type="match status" value="1"/>
</dbReference>
<feature type="domain" description="Origin recognition complex subunit 3 N-terminal" evidence="7">
    <location>
        <begin position="21"/>
        <end position="296"/>
    </location>
</feature>